<dbReference type="PANTHER" id="PTHR30255:SF2">
    <property type="entry name" value="SINGLE-STRANDED-DNA-SPECIFIC EXONUCLEASE RECJ"/>
    <property type="match status" value="1"/>
</dbReference>
<dbReference type="Pfam" id="PF01368">
    <property type="entry name" value="DHH"/>
    <property type="match status" value="1"/>
</dbReference>
<dbReference type="InterPro" id="IPR038763">
    <property type="entry name" value="DHH_sf"/>
</dbReference>
<feature type="domain" description="DDH" evidence="1">
    <location>
        <begin position="23"/>
        <end position="173"/>
    </location>
</feature>
<name>A0A1G2QNM8_9BACT</name>
<dbReference type="SUPFAM" id="SSF64182">
    <property type="entry name" value="DHH phosphoesterases"/>
    <property type="match status" value="1"/>
</dbReference>
<dbReference type="InterPro" id="IPR051673">
    <property type="entry name" value="SSDNA_exonuclease_RecJ"/>
</dbReference>
<proteinExistence type="predicted"/>
<dbReference type="PANTHER" id="PTHR30255">
    <property type="entry name" value="SINGLE-STRANDED-DNA-SPECIFIC EXONUCLEASE RECJ"/>
    <property type="match status" value="1"/>
</dbReference>
<sequence length="396" mass="43926">MPEIKNLKKLANRILKAIANHERIILYADSDLDGTVALMTLKESIGNLGGDPPSLYFSDRRQEEPGLNETALDFLKDKAPALLITIDCGISNFKEVKLAKKIGFEVLMIEHHEVLDRLPEAAIIVNPKQEKGNDGFRDLATAGIAFKLAELLLGGNLSGSLREDLLGLTALATIADMVPETGENQLLVSEGLIYLENSWRPGLQALFESSVIAGRRPDISLGAISRRLSTREMVHKMVTIVNITDKEGDWGEVYLLLTSRSIEEAKLRFEKFLQKGAERQVKIEAGVDEFKKIALFQKDAPLIFEGKADLPQSLLGSITSRLCLSFDKPTFIYKITEKENIGHYRMPDGSSGIKAIGSCSKLVRRYGGHAAAGGFYFQEKNAERLKQCLTKYFLKK</sequence>
<reference evidence="2 3" key="1">
    <citation type="journal article" date="2016" name="Nat. Commun.">
        <title>Thousands of microbial genomes shed light on interconnected biogeochemical processes in an aquifer system.</title>
        <authorList>
            <person name="Anantharaman K."/>
            <person name="Brown C.T."/>
            <person name="Hug L.A."/>
            <person name="Sharon I."/>
            <person name="Castelle C.J."/>
            <person name="Probst A.J."/>
            <person name="Thomas B.C."/>
            <person name="Singh A."/>
            <person name="Wilkins M.J."/>
            <person name="Karaoz U."/>
            <person name="Brodie E.L."/>
            <person name="Williams K.H."/>
            <person name="Hubbard S.S."/>
            <person name="Banfield J.F."/>
        </authorList>
    </citation>
    <scope>NUCLEOTIDE SEQUENCE [LARGE SCALE GENOMIC DNA]</scope>
</reference>
<comment type="caution">
    <text evidence="2">The sequence shown here is derived from an EMBL/GenBank/DDBJ whole genome shotgun (WGS) entry which is preliminary data.</text>
</comment>
<evidence type="ECO:0000313" key="3">
    <source>
        <dbReference type="Proteomes" id="UP000179245"/>
    </source>
</evidence>
<dbReference type="Gene3D" id="3.90.1640.30">
    <property type="match status" value="1"/>
</dbReference>
<gene>
    <name evidence="2" type="ORF">A2117_02355</name>
</gene>
<dbReference type="GO" id="GO:0004527">
    <property type="term" value="F:exonuclease activity"/>
    <property type="evidence" value="ECO:0007669"/>
    <property type="project" value="UniProtKB-KW"/>
</dbReference>
<organism evidence="2 3">
    <name type="scientific">Candidatus Wildermuthbacteria bacterium GWA2_46_15</name>
    <dbReference type="NCBI Taxonomy" id="1802443"/>
    <lineage>
        <taxon>Bacteria</taxon>
        <taxon>Candidatus Wildermuthiibacteriota</taxon>
    </lineage>
</organism>
<dbReference type="EMBL" id="MHTO01000024">
    <property type="protein sequence ID" value="OHA62007.1"/>
    <property type="molecule type" value="Genomic_DNA"/>
</dbReference>
<dbReference type="Proteomes" id="UP000179245">
    <property type="component" value="Unassembled WGS sequence"/>
</dbReference>
<evidence type="ECO:0000313" key="2">
    <source>
        <dbReference type="EMBL" id="OHA62007.1"/>
    </source>
</evidence>
<dbReference type="Gene3D" id="3.10.310.30">
    <property type="match status" value="1"/>
</dbReference>
<evidence type="ECO:0000259" key="1">
    <source>
        <dbReference type="Pfam" id="PF01368"/>
    </source>
</evidence>
<protein>
    <recommendedName>
        <fullName evidence="1">DDH domain-containing protein</fullName>
    </recommendedName>
</protein>
<dbReference type="InterPro" id="IPR001667">
    <property type="entry name" value="DDH_dom"/>
</dbReference>
<accession>A0A1G2QNM8</accession>
<dbReference type="STRING" id="1802443.A2117_02355"/>
<dbReference type="AlphaFoldDB" id="A0A1G2QNM8"/>